<feature type="region of interest" description="Disordered" evidence="1">
    <location>
        <begin position="242"/>
        <end position="398"/>
    </location>
</feature>
<dbReference type="VEuPathDB" id="FungiDB:NCU05670"/>
<dbReference type="KEGG" id="ncr:NCU05670"/>
<evidence type="ECO:0000313" key="2">
    <source>
        <dbReference type="EMBL" id="ESA43126.1"/>
    </source>
</evidence>
<feature type="compositionally biased region" description="Basic and acidic residues" evidence="1">
    <location>
        <begin position="139"/>
        <end position="173"/>
    </location>
</feature>
<dbReference type="InParanoid" id="U9W2M5"/>
<feature type="region of interest" description="Disordered" evidence="1">
    <location>
        <begin position="111"/>
        <end position="204"/>
    </location>
</feature>
<keyword evidence="3" id="KW-1185">Reference proteome</keyword>
<organism evidence="2 3">
    <name type="scientific">Neurospora crassa (strain ATCC 24698 / 74-OR23-1A / CBS 708.71 / DSM 1257 / FGSC 987)</name>
    <dbReference type="NCBI Taxonomy" id="367110"/>
    <lineage>
        <taxon>Eukaryota</taxon>
        <taxon>Fungi</taxon>
        <taxon>Dikarya</taxon>
        <taxon>Ascomycota</taxon>
        <taxon>Pezizomycotina</taxon>
        <taxon>Sordariomycetes</taxon>
        <taxon>Sordariomycetidae</taxon>
        <taxon>Sordariales</taxon>
        <taxon>Sordariaceae</taxon>
        <taxon>Neurospora</taxon>
    </lineage>
</organism>
<sequence length="398" mass="44138">MRSKHQADPGFCLASSFGTLACWACLDCKVSSTWPSQPELATIHRAILGLGRADQGSSRSTLICPFTLLKGALSSHSIIFFFTPEMITGEVFVVHTSQTCMRTTSLNIKPITKMSDKRPLPETPRPSNSGNARITDYFKSIERTGNDRKSKRELGDEEVDRPTKRFKQSDDGHASSIKTARSQIKVDNPKTRKPASARLLDETDGGLHDSLVGRRDFLEEERVEDKMRPRNANIERGGVTIDADDTARLRRPKAPSPRLSIPRSKKKFSSARLLDETDGGLNAVLTGRFETTRYEEPMTGEDAENPNHTSKHNGLIGEPTTTENNNIDATPRGRLRRPSPQRPPTTPQRHSNQRREEQNSSPMYPNDSPSSFLLPSPVVDLPAPESSPVSFPSSPLTQ</sequence>
<protein>
    <submittedName>
        <fullName evidence="2">Uncharacterized protein</fullName>
    </submittedName>
</protein>
<reference evidence="2 3" key="1">
    <citation type="journal article" date="2003" name="Nature">
        <title>The genome sequence of the filamentous fungus Neurospora crassa.</title>
        <authorList>
            <person name="Galagan J.E."/>
            <person name="Calvo S.E."/>
            <person name="Borkovich K.A."/>
            <person name="Selker E.U."/>
            <person name="Read N.D."/>
            <person name="Jaffe D."/>
            <person name="FitzHugh W."/>
            <person name="Ma L.J."/>
            <person name="Smirnov S."/>
            <person name="Purcell S."/>
            <person name="Rehman B."/>
            <person name="Elkins T."/>
            <person name="Engels R."/>
            <person name="Wang S."/>
            <person name="Nielsen C.B."/>
            <person name="Butler J."/>
            <person name="Endrizzi M."/>
            <person name="Qui D."/>
            <person name="Ianakiev P."/>
            <person name="Bell-Pedersen D."/>
            <person name="Nelson M.A."/>
            <person name="Werner-Washburne M."/>
            <person name="Selitrennikoff C.P."/>
            <person name="Kinsey J.A."/>
            <person name="Braun E.L."/>
            <person name="Zelter A."/>
            <person name="Schulte U."/>
            <person name="Kothe G.O."/>
            <person name="Jedd G."/>
            <person name="Mewes W."/>
            <person name="Staben C."/>
            <person name="Marcotte E."/>
            <person name="Greenberg D."/>
            <person name="Roy A."/>
            <person name="Foley K."/>
            <person name="Naylor J."/>
            <person name="Stange-Thomann N."/>
            <person name="Barrett R."/>
            <person name="Gnerre S."/>
            <person name="Kamal M."/>
            <person name="Kamvysselis M."/>
            <person name="Mauceli E."/>
            <person name="Bielke C."/>
            <person name="Rudd S."/>
            <person name="Frishman D."/>
            <person name="Krystofova S."/>
            <person name="Rasmussen C."/>
            <person name="Metzenberg R.L."/>
            <person name="Perkins D.D."/>
            <person name="Kroken S."/>
            <person name="Cogoni C."/>
            <person name="Macino G."/>
            <person name="Catcheside D."/>
            <person name="Li W."/>
            <person name="Pratt R.J."/>
            <person name="Osmani S.A."/>
            <person name="DeSouza C.P."/>
            <person name="Glass L."/>
            <person name="Orbach M.J."/>
            <person name="Berglund J.A."/>
            <person name="Voelker R."/>
            <person name="Yarden O."/>
            <person name="Plamann M."/>
            <person name="Seiler S."/>
            <person name="Dunlap J."/>
            <person name="Radford A."/>
            <person name="Aramayo R."/>
            <person name="Natvig D.O."/>
            <person name="Alex L.A."/>
            <person name="Mannhaupt G."/>
            <person name="Ebbole D.J."/>
            <person name="Freitag M."/>
            <person name="Paulsen I."/>
            <person name="Sachs M.S."/>
            <person name="Lander E.S."/>
            <person name="Nusbaum C."/>
            <person name="Birren B."/>
        </authorList>
    </citation>
    <scope>NUCLEOTIDE SEQUENCE [LARGE SCALE GENOMIC DNA]</scope>
    <source>
        <strain evidence="3">ATCC 24698 / 74-OR23-1A / CBS 708.71 / DSM 1257 / FGSC 987</strain>
    </source>
</reference>
<dbReference type="GeneID" id="23568445"/>
<dbReference type="AlphaFoldDB" id="U9W2M5"/>
<gene>
    <name evidence="2" type="ORF">NCU05670</name>
</gene>
<dbReference type="PROSITE" id="PS51257">
    <property type="entry name" value="PROKAR_LIPOPROTEIN"/>
    <property type="match status" value="1"/>
</dbReference>
<dbReference type="Proteomes" id="UP000001805">
    <property type="component" value="Chromosome 3, Linkage Group III"/>
</dbReference>
<proteinExistence type="predicted"/>
<feature type="compositionally biased region" description="Low complexity" evidence="1">
    <location>
        <begin position="367"/>
        <end position="398"/>
    </location>
</feature>
<dbReference type="EMBL" id="CM002238">
    <property type="protein sequence ID" value="ESA43126.1"/>
    <property type="molecule type" value="Genomic_DNA"/>
</dbReference>
<feature type="compositionally biased region" description="Polar residues" evidence="1">
    <location>
        <begin position="319"/>
        <end position="328"/>
    </location>
</feature>
<evidence type="ECO:0000313" key="3">
    <source>
        <dbReference type="Proteomes" id="UP000001805"/>
    </source>
</evidence>
<accession>U9W2M5</accession>
<evidence type="ECO:0000256" key="1">
    <source>
        <dbReference type="SAM" id="MobiDB-lite"/>
    </source>
</evidence>
<dbReference type="RefSeq" id="XP_011393866.1">
    <property type="nucleotide sequence ID" value="XM_011395564.1"/>
</dbReference>
<name>U9W2M5_NEUCR</name>
<dbReference type="PaxDb" id="5141-EFNCRP00000009717"/>